<evidence type="ECO:0000256" key="6">
    <source>
        <dbReference type="ARBA" id="ARBA00022679"/>
    </source>
</evidence>
<dbReference type="Pfam" id="PF02518">
    <property type="entry name" value="HATPase_c"/>
    <property type="match status" value="1"/>
</dbReference>
<evidence type="ECO:0000256" key="1">
    <source>
        <dbReference type="ARBA" id="ARBA00000085"/>
    </source>
</evidence>
<evidence type="ECO:0000256" key="13">
    <source>
        <dbReference type="ARBA" id="ARBA00023136"/>
    </source>
</evidence>
<keyword evidence="8" id="KW-0547">Nucleotide-binding</keyword>
<keyword evidence="7 14" id="KW-0812">Transmembrane</keyword>
<evidence type="ECO:0000256" key="4">
    <source>
        <dbReference type="ARBA" id="ARBA00022475"/>
    </source>
</evidence>
<dbReference type="EC" id="2.7.13.3" evidence="3"/>
<dbReference type="Gene3D" id="3.30.565.10">
    <property type="entry name" value="Histidine kinase-like ATPase, C-terminal domain"/>
    <property type="match status" value="1"/>
</dbReference>
<name>A0A923LPR7_9FIRM</name>
<feature type="transmembrane region" description="Helical" evidence="14">
    <location>
        <begin position="381"/>
        <end position="405"/>
    </location>
</feature>
<dbReference type="CDD" id="cd00082">
    <property type="entry name" value="HisKA"/>
    <property type="match status" value="1"/>
</dbReference>
<dbReference type="Pfam" id="PF00512">
    <property type="entry name" value="HisKA"/>
    <property type="match status" value="1"/>
</dbReference>
<comment type="catalytic activity">
    <reaction evidence="1">
        <text>ATP + protein L-histidine = ADP + protein N-phospho-L-histidine.</text>
        <dbReference type="EC" id="2.7.13.3"/>
    </reaction>
</comment>
<dbReference type="InterPro" id="IPR036890">
    <property type="entry name" value="HATPase_C_sf"/>
</dbReference>
<dbReference type="SMART" id="SM00387">
    <property type="entry name" value="HATPase_c"/>
    <property type="match status" value="1"/>
</dbReference>
<dbReference type="InterPro" id="IPR003594">
    <property type="entry name" value="HATPase_dom"/>
</dbReference>
<evidence type="ECO:0000256" key="12">
    <source>
        <dbReference type="ARBA" id="ARBA00023012"/>
    </source>
</evidence>
<dbReference type="Gene3D" id="1.10.287.130">
    <property type="match status" value="1"/>
</dbReference>
<evidence type="ECO:0000313" key="16">
    <source>
        <dbReference type="EMBL" id="MBC5714192.1"/>
    </source>
</evidence>
<evidence type="ECO:0000256" key="2">
    <source>
        <dbReference type="ARBA" id="ARBA00004651"/>
    </source>
</evidence>
<keyword evidence="12" id="KW-0902">Two-component regulatory system</keyword>
<dbReference type="PANTHER" id="PTHR45528">
    <property type="entry name" value="SENSOR HISTIDINE KINASE CPXA"/>
    <property type="match status" value="1"/>
</dbReference>
<evidence type="ECO:0000256" key="8">
    <source>
        <dbReference type="ARBA" id="ARBA00022741"/>
    </source>
</evidence>
<dbReference type="PROSITE" id="PS50109">
    <property type="entry name" value="HIS_KIN"/>
    <property type="match status" value="1"/>
</dbReference>
<reference evidence="16" key="1">
    <citation type="submission" date="2020-08" db="EMBL/GenBank/DDBJ databases">
        <title>Genome public.</title>
        <authorList>
            <person name="Liu C."/>
            <person name="Sun Q."/>
        </authorList>
    </citation>
    <scope>NUCLEOTIDE SEQUENCE</scope>
    <source>
        <strain evidence="16">BX1005</strain>
    </source>
</reference>
<keyword evidence="4" id="KW-1003">Cell membrane</keyword>
<keyword evidence="10" id="KW-0067">ATP-binding</keyword>
<organism evidence="16 17">
    <name type="scientific">Roseburia zhanii</name>
    <dbReference type="NCBI Taxonomy" id="2763064"/>
    <lineage>
        <taxon>Bacteria</taxon>
        <taxon>Bacillati</taxon>
        <taxon>Bacillota</taxon>
        <taxon>Clostridia</taxon>
        <taxon>Lachnospirales</taxon>
        <taxon>Lachnospiraceae</taxon>
        <taxon>Roseburia</taxon>
    </lineage>
</organism>
<feature type="transmembrane region" description="Helical" evidence="14">
    <location>
        <begin position="29"/>
        <end position="55"/>
    </location>
</feature>
<dbReference type="EMBL" id="JACOPH010000005">
    <property type="protein sequence ID" value="MBC5714192.1"/>
    <property type="molecule type" value="Genomic_DNA"/>
</dbReference>
<feature type="transmembrane region" description="Helical" evidence="14">
    <location>
        <begin position="552"/>
        <end position="573"/>
    </location>
</feature>
<dbReference type="InterPro" id="IPR003661">
    <property type="entry name" value="HisK_dim/P_dom"/>
</dbReference>
<feature type="transmembrane region" description="Helical" evidence="14">
    <location>
        <begin position="453"/>
        <end position="474"/>
    </location>
</feature>
<evidence type="ECO:0000313" key="17">
    <source>
        <dbReference type="Proteomes" id="UP000606720"/>
    </source>
</evidence>
<keyword evidence="17" id="KW-1185">Reference proteome</keyword>
<dbReference type="RefSeq" id="WP_186866927.1">
    <property type="nucleotide sequence ID" value="NZ_JACOPH010000005.1"/>
</dbReference>
<dbReference type="AlphaFoldDB" id="A0A923LPR7"/>
<keyword evidence="11 14" id="KW-1133">Transmembrane helix</keyword>
<sequence>MKLFHDKTEKTERKKEKPKEKQLWCYKKWARITAMILCVLSLHVMAGSLLAVLVIEDMDVYEQTKEEVMQEVYQTAQQKYSIWAMTEYQDDFAMKELEKTNFRYGVIQTDSIKDIDLNDTNVYEVCNFDKPVSEDMLYIYSCNMGQDTSYISSKSYFGYSYIYNNGKSYKQKAYPIEACYYVRNLDKIFYLANGKFYGQLGEVFISDETGTEKNIDLSGELVKSGDNYTWKDGSKMIQIDGMTYYLSDINVLTSNELEQMGMEILSVYEDDISVTADAVAEESATESVDEAATVESYGTEMYADDDSTYVEYEVQNGEILTYEYEFPDTKPYYVLSYVNEPLETTGSFFNQGLFGKITGWFDQDFFVELTAVVDFAFAMRYGMYVVLAVSMVVFFASLAVMMIGAGHRTGTGGIVEGKMDKIPLDLYIGIVFTAFCMCGILISEAAYGLPVRFVILLGFFAILLMEISGFSFLYSVSVRLKLGKWWRNTLIYRILSWCKKWLLRILGSLKKMGNSLSQALPFLWKAWLVMGILAVLEIFGLVASSYSPDTQLFLWFVEKVAVYGFITICLLQLNRLIEGAKKIAKGEVDSKIDTSRMFWDFKEHGEDLNSIQEGIGMAVAERMKSERFKTELITNVSHDIKTPLTSIINYVDLLEKEDIDNTTVQEYLEVLHRQSARLKKLIEDLIEASKASTGNLAVAYERCDAKVMLTQTIGEFEEKLKAGQIELIVQDSKEPLYIQADPRHLWRIFDNLMNNICKYAQASTRAYVNIENDGTNGKIIFRNISKYALNIDSEALMERFVRGDSSRNTEGNGLGISIAKSLTELMQGRFELIVDGDLFKVILTFPLTGEQDSFFESVD</sequence>
<feature type="transmembrane region" description="Helical" evidence="14">
    <location>
        <begin position="426"/>
        <end position="447"/>
    </location>
</feature>
<keyword evidence="5" id="KW-0597">Phosphoprotein</keyword>
<evidence type="ECO:0000256" key="5">
    <source>
        <dbReference type="ARBA" id="ARBA00022553"/>
    </source>
</evidence>
<gene>
    <name evidence="16" type="ORF">H8S17_08225</name>
</gene>
<keyword evidence="9 16" id="KW-0418">Kinase</keyword>
<accession>A0A923LPR7</accession>
<evidence type="ECO:0000256" key="10">
    <source>
        <dbReference type="ARBA" id="ARBA00022840"/>
    </source>
</evidence>
<comment type="caution">
    <text evidence="16">The sequence shown here is derived from an EMBL/GenBank/DDBJ whole genome shotgun (WGS) entry which is preliminary data.</text>
</comment>
<dbReference type="PANTHER" id="PTHR45528:SF1">
    <property type="entry name" value="SENSOR HISTIDINE KINASE CPXA"/>
    <property type="match status" value="1"/>
</dbReference>
<evidence type="ECO:0000256" key="9">
    <source>
        <dbReference type="ARBA" id="ARBA00022777"/>
    </source>
</evidence>
<evidence type="ECO:0000256" key="14">
    <source>
        <dbReference type="SAM" id="Phobius"/>
    </source>
</evidence>
<dbReference type="SMART" id="SM00388">
    <property type="entry name" value="HisKA"/>
    <property type="match status" value="1"/>
</dbReference>
<dbReference type="GO" id="GO:0005886">
    <property type="term" value="C:plasma membrane"/>
    <property type="evidence" value="ECO:0007669"/>
    <property type="project" value="UniProtKB-SubCell"/>
</dbReference>
<dbReference type="Proteomes" id="UP000606720">
    <property type="component" value="Unassembled WGS sequence"/>
</dbReference>
<keyword evidence="6" id="KW-0808">Transferase</keyword>
<proteinExistence type="predicted"/>
<dbReference type="SUPFAM" id="SSF55874">
    <property type="entry name" value="ATPase domain of HSP90 chaperone/DNA topoisomerase II/histidine kinase"/>
    <property type="match status" value="1"/>
</dbReference>
<comment type="subcellular location">
    <subcellularLocation>
        <location evidence="2">Cell membrane</location>
        <topology evidence="2">Multi-pass membrane protein</topology>
    </subcellularLocation>
</comment>
<dbReference type="FunFam" id="1.10.287.130:FF:000008">
    <property type="entry name" value="Two-component sensor histidine kinase"/>
    <property type="match status" value="1"/>
</dbReference>
<feature type="domain" description="Histidine kinase" evidence="15">
    <location>
        <begin position="635"/>
        <end position="849"/>
    </location>
</feature>
<evidence type="ECO:0000256" key="7">
    <source>
        <dbReference type="ARBA" id="ARBA00022692"/>
    </source>
</evidence>
<dbReference type="InterPro" id="IPR050398">
    <property type="entry name" value="HssS/ArlS-like"/>
</dbReference>
<evidence type="ECO:0000259" key="15">
    <source>
        <dbReference type="PROSITE" id="PS50109"/>
    </source>
</evidence>
<keyword evidence="13 14" id="KW-0472">Membrane</keyword>
<dbReference type="GO" id="GO:0000155">
    <property type="term" value="F:phosphorelay sensor kinase activity"/>
    <property type="evidence" value="ECO:0007669"/>
    <property type="project" value="InterPro"/>
</dbReference>
<dbReference type="InterPro" id="IPR036097">
    <property type="entry name" value="HisK_dim/P_sf"/>
</dbReference>
<dbReference type="InterPro" id="IPR005467">
    <property type="entry name" value="His_kinase_dom"/>
</dbReference>
<protein>
    <recommendedName>
        <fullName evidence="3">histidine kinase</fullName>
        <ecNumber evidence="3">2.7.13.3</ecNumber>
    </recommendedName>
</protein>
<dbReference type="SUPFAM" id="SSF47384">
    <property type="entry name" value="Homodimeric domain of signal transducing histidine kinase"/>
    <property type="match status" value="1"/>
</dbReference>
<evidence type="ECO:0000256" key="3">
    <source>
        <dbReference type="ARBA" id="ARBA00012438"/>
    </source>
</evidence>
<evidence type="ECO:0000256" key="11">
    <source>
        <dbReference type="ARBA" id="ARBA00022989"/>
    </source>
</evidence>
<feature type="transmembrane region" description="Helical" evidence="14">
    <location>
        <begin position="522"/>
        <end position="546"/>
    </location>
</feature>
<dbReference type="GO" id="GO:0005524">
    <property type="term" value="F:ATP binding"/>
    <property type="evidence" value="ECO:0007669"/>
    <property type="project" value="UniProtKB-KW"/>
</dbReference>